<gene>
    <name evidence="1" type="ORF">LCGC14_0735600</name>
</gene>
<protein>
    <submittedName>
        <fullName evidence="1">Uncharacterized protein</fullName>
    </submittedName>
</protein>
<evidence type="ECO:0000313" key="1">
    <source>
        <dbReference type="EMBL" id="KKN40220.1"/>
    </source>
</evidence>
<accession>A0A0F9Q8A1</accession>
<comment type="caution">
    <text evidence="1">The sequence shown here is derived from an EMBL/GenBank/DDBJ whole genome shotgun (WGS) entry which is preliminary data.</text>
</comment>
<dbReference type="AlphaFoldDB" id="A0A0F9Q8A1"/>
<sequence length="230" mass="26782">MAIHFYEKGQLSSGFHGWQVTATLRGKRYQKYFSLIPPASAIPNEFWHRYQETRARYYDARWSARSAALKYIDALETNHPNTRPCRGVGFRGITMGITTGERIDQERCYFSVNEPGNPVRFFITKDCTLSQAWEQAVDHWGEVFDIRPKDIEMKRKHPVGPSAFKALRKQLNEHEGYNISVEALHDVYAEQRAQIERQKASEQTQGEVTEDDLLGWYASLKQEISEYQNR</sequence>
<dbReference type="EMBL" id="LAZR01001717">
    <property type="protein sequence ID" value="KKN40220.1"/>
    <property type="molecule type" value="Genomic_DNA"/>
</dbReference>
<name>A0A0F9Q8A1_9ZZZZ</name>
<organism evidence="1">
    <name type="scientific">marine sediment metagenome</name>
    <dbReference type="NCBI Taxonomy" id="412755"/>
    <lineage>
        <taxon>unclassified sequences</taxon>
        <taxon>metagenomes</taxon>
        <taxon>ecological metagenomes</taxon>
    </lineage>
</organism>
<proteinExistence type="predicted"/>
<reference evidence="1" key="1">
    <citation type="journal article" date="2015" name="Nature">
        <title>Complex archaea that bridge the gap between prokaryotes and eukaryotes.</title>
        <authorList>
            <person name="Spang A."/>
            <person name="Saw J.H."/>
            <person name="Jorgensen S.L."/>
            <person name="Zaremba-Niedzwiedzka K."/>
            <person name="Martijn J."/>
            <person name="Lind A.E."/>
            <person name="van Eijk R."/>
            <person name="Schleper C."/>
            <person name="Guy L."/>
            <person name="Ettema T.J."/>
        </authorList>
    </citation>
    <scope>NUCLEOTIDE SEQUENCE</scope>
</reference>